<reference evidence="2 3" key="1">
    <citation type="submission" date="2020-08" db="EMBL/GenBank/DDBJ databases">
        <title>Genomic Encyclopedia of Type Strains, Phase IV (KMG-V): Genome sequencing to study the core and pangenomes of soil and plant-associated prokaryotes.</title>
        <authorList>
            <person name="Whitman W."/>
        </authorList>
    </citation>
    <scope>NUCLEOTIDE SEQUENCE [LARGE SCALE GENOMIC DNA]</scope>
    <source>
        <strain evidence="2 3">MP601</strain>
    </source>
</reference>
<dbReference type="RefSeq" id="WP_221275938.1">
    <property type="nucleotide sequence ID" value="NZ_JACHCA010000002.1"/>
</dbReference>
<evidence type="ECO:0000313" key="3">
    <source>
        <dbReference type="Proteomes" id="UP000548326"/>
    </source>
</evidence>
<feature type="transmembrane region" description="Helical" evidence="1">
    <location>
        <begin position="121"/>
        <end position="141"/>
    </location>
</feature>
<keyword evidence="1" id="KW-0472">Membrane</keyword>
<comment type="caution">
    <text evidence="2">The sequence shown here is derived from an EMBL/GenBank/DDBJ whole genome shotgun (WGS) entry which is preliminary data.</text>
</comment>
<gene>
    <name evidence="2" type="ORF">HDF22_000804</name>
</gene>
<dbReference type="EMBL" id="JACHCA010000002">
    <property type="protein sequence ID" value="MBB6126699.1"/>
    <property type="molecule type" value="Genomic_DNA"/>
</dbReference>
<feature type="transmembrane region" description="Helical" evidence="1">
    <location>
        <begin position="34"/>
        <end position="54"/>
    </location>
</feature>
<organism evidence="2 3">
    <name type="scientific">Mucilaginibacter lappiensis</name>
    <dbReference type="NCBI Taxonomy" id="354630"/>
    <lineage>
        <taxon>Bacteria</taxon>
        <taxon>Pseudomonadati</taxon>
        <taxon>Bacteroidota</taxon>
        <taxon>Sphingobacteriia</taxon>
        <taxon>Sphingobacteriales</taxon>
        <taxon>Sphingobacteriaceae</taxon>
        <taxon>Mucilaginibacter</taxon>
    </lineage>
</organism>
<dbReference type="Proteomes" id="UP000548326">
    <property type="component" value="Unassembled WGS sequence"/>
</dbReference>
<protein>
    <submittedName>
        <fullName evidence="2">Uncharacterized membrane protein YobD (UPF0266 family)</fullName>
    </submittedName>
</protein>
<accession>A0A841J677</accession>
<evidence type="ECO:0000256" key="1">
    <source>
        <dbReference type="SAM" id="Phobius"/>
    </source>
</evidence>
<dbReference type="AlphaFoldDB" id="A0A841J677"/>
<feature type="transmembrane region" description="Helical" evidence="1">
    <location>
        <begin position="66"/>
        <end position="85"/>
    </location>
</feature>
<sequence>MKVYRFQQQSRTALNHPPSLLVALRHGKIMINTLLRWCSAGLISSYILTVITGIHFYNQLVLTSGWMSNLILVLFVLLFTWLLYIQYKYSEKRTECLPLSNNDIKLNSFYIKDHYKTSQRLISIYVIATFVVWLIMTGLSVSNQHSAMGFLMLSGLTLYGFGLFMIRGLLKEKCAVRQMINKFGLFQNEL</sequence>
<name>A0A841J677_9SPHI</name>
<keyword evidence="1" id="KW-0812">Transmembrane</keyword>
<feature type="transmembrane region" description="Helical" evidence="1">
    <location>
        <begin position="147"/>
        <end position="170"/>
    </location>
</feature>
<keyword evidence="1" id="KW-1133">Transmembrane helix</keyword>
<proteinExistence type="predicted"/>
<evidence type="ECO:0000313" key="2">
    <source>
        <dbReference type="EMBL" id="MBB6126699.1"/>
    </source>
</evidence>